<keyword evidence="1" id="KW-0732">Signal</keyword>
<organism evidence="2 3">
    <name type="scientific">Niallia endozanthoxylica</name>
    <dbReference type="NCBI Taxonomy" id="2036016"/>
    <lineage>
        <taxon>Bacteria</taxon>
        <taxon>Bacillati</taxon>
        <taxon>Bacillota</taxon>
        <taxon>Bacilli</taxon>
        <taxon>Bacillales</taxon>
        <taxon>Bacillaceae</taxon>
        <taxon>Niallia</taxon>
    </lineage>
</organism>
<dbReference type="InterPro" id="IPR011015">
    <property type="entry name" value="LEM/LEM-like_dom_sf"/>
</dbReference>
<comment type="caution">
    <text evidence="2">The sequence shown here is derived from an EMBL/GenBank/DDBJ whole genome shotgun (WGS) entry which is preliminary data.</text>
</comment>
<gene>
    <name evidence="2" type="ORF">F4V44_04345</name>
</gene>
<accession>A0A5J5I3N6</accession>
<evidence type="ECO:0000313" key="2">
    <source>
        <dbReference type="EMBL" id="KAA9028506.1"/>
    </source>
</evidence>
<dbReference type="AlphaFoldDB" id="A0A5J5I3N6"/>
<feature type="chain" id="PRO_5023945113" evidence="1">
    <location>
        <begin position="29"/>
        <end position="226"/>
    </location>
</feature>
<evidence type="ECO:0000256" key="1">
    <source>
        <dbReference type="SAM" id="SignalP"/>
    </source>
</evidence>
<protein>
    <submittedName>
        <fullName evidence="2">Uncharacterized protein</fullName>
    </submittedName>
</protein>
<feature type="signal peptide" evidence="1">
    <location>
        <begin position="1"/>
        <end position="28"/>
    </location>
</feature>
<evidence type="ECO:0000313" key="3">
    <source>
        <dbReference type="Proteomes" id="UP000326671"/>
    </source>
</evidence>
<dbReference type="OrthoDB" id="2963828at2"/>
<sequence>MKKKELYALAMTGALTFGLLGTGLSAMAATNTTTASTASDKGVSVIDEATKAQVQTIMEQLKADLAELGVTLPERGGKKDMFNGLDEETKTQAQAIMEQQKSGTITSEEAKAQLAELGVELPERGGKKDRFANLDEATKAQAQAIMEQRKGGTITQEEARAQLAELGVTLPEKAGKKDMFAGLNEETKAQAQTIIEQAQAELAELGIEHLPFRHQKSENSMEQTKE</sequence>
<dbReference type="Proteomes" id="UP000326671">
    <property type="component" value="Unassembled WGS sequence"/>
</dbReference>
<proteinExistence type="predicted"/>
<dbReference type="EMBL" id="VYKL01000010">
    <property type="protein sequence ID" value="KAA9028506.1"/>
    <property type="molecule type" value="Genomic_DNA"/>
</dbReference>
<dbReference type="Gene3D" id="1.10.720.40">
    <property type="match status" value="1"/>
</dbReference>
<keyword evidence="3" id="KW-1185">Reference proteome</keyword>
<name>A0A5J5I3N6_9BACI</name>
<reference evidence="2 3" key="1">
    <citation type="submission" date="2019-09" db="EMBL/GenBank/DDBJ databases">
        <title>Whole genome sequences of isolates from the Mars Exploration Rovers.</title>
        <authorList>
            <person name="Seuylemezian A."/>
            <person name="Vaishampayan P."/>
        </authorList>
    </citation>
    <scope>NUCLEOTIDE SEQUENCE [LARGE SCALE GENOMIC DNA]</scope>
    <source>
        <strain evidence="2 3">MER_TA_151</strain>
    </source>
</reference>
<dbReference type="RefSeq" id="WP_150438758.1">
    <property type="nucleotide sequence ID" value="NZ_VYKL01000010.1"/>
</dbReference>